<accession>A0A067LU67</accession>
<evidence type="ECO:0000313" key="2">
    <source>
        <dbReference type="Proteomes" id="UP000027195"/>
    </source>
</evidence>
<dbReference type="HOGENOM" id="CLU_1474938_0_0_1"/>
<keyword evidence="2" id="KW-1185">Reference proteome</keyword>
<organism evidence="1 2">
    <name type="scientific">Botryobasidium botryosum (strain FD-172 SS1)</name>
    <dbReference type="NCBI Taxonomy" id="930990"/>
    <lineage>
        <taxon>Eukaryota</taxon>
        <taxon>Fungi</taxon>
        <taxon>Dikarya</taxon>
        <taxon>Basidiomycota</taxon>
        <taxon>Agaricomycotina</taxon>
        <taxon>Agaricomycetes</taxon>
        <taxon>Cantharellales</taxon>
        <taxon>Botryobasidiaceae</taxon>
        <taxon>Botryobasidium</taxon>
    </lineage>
</organism>
<dbReference type="InParanoid" id="A0A067LU67"/>
<dbReference type="Proteomes" id="UP000027195">
    <property type="component" value="Unassembled WGS sequence"/>
</dbReference>
<protein>
    <submittedName>
        <fullName evidence="1">Uncharacterized protein</fullName>
    </submittedName>
</protein>
<sequence length="183" mass="20285">MSSTHFGLSVLQSLPLCSLHPSPRRPYSPHILFQHSSLLAMMSGSQRAPAHVLFFRLSPVSRSRSLVVTSHFDTLCIAHTSAPVDSCGGLPAIAVLYGLEPCATCWISHHDAPHRLLTSLHFPIHAAQTRTSPPRIYTVIPHATTSLDIFKLGFDIEIHYLTHFSSTRTHLTPTHPTHYTRCP</sequence>
<dbReference type="EMBL" id="KL198127">
    <property type="protein sequence ID" value="KDQ06664.1"/>
    <property type="molecule type" value="Genomic_DNA"/>
</dbReference>
<dbReference type="AlphaFoldDB" id="A0A067LU67"/>
<name>A0A067LU67_BOTB1</name>
<reference evidence="2" key="1">
    <citation type="journal article" date="2014" name="Proc. Natl. Acad. Sci. U.S.A.">
        <title>Extensive sampling of basidiomycete genomes demonstrates inadequacy of the white-rot/brown-rot paradigm for wood decay fungi.</title>
        <authorList>
            <person name="Riley R."/>
            <person name="Salamov A.A."/>
            <person name="Brown D.W."/>
            <person name="Nagy L.G."/>
            <person name="Floudas D."/>
            <person name="Held B.W."/>
            <person name="Levasseur A."/>
            <person name="Lombard V."/>
            <person name="Morin E."/>
            <person name="Otillar R."/>
            <person name="Lindquist E.A."/>
            <person name="Sun H."/>
            <person name="LaButti K.M."/>
            <person name="Schmutz J."/>
            <person name="Jabbour D."/>
            <person name="Luo H."/>
            <person name="Baker S.E."/>
            <person name="Pisabarro A.G."/>
            <person name="Walton J.D."/>
            <person name="Blanchette R.A."/>
            <person name="Henrissat B."/>
            <person name="Martin F."/>
            <person name="Cullen D."/>
            <person name="Hibbett D.S."/>
            <person name="Grigoriev I.V."/>
        </authorList>
    </citation>
    <scope>NUCLEOTIDE SEQUENCE [LARGE SCALE GENOMIC DNA]</scope>
    <source>
        <strain evidence="2">FD-172 SS1</strain>
    </source>
</reference>
<gene>
    <name evidence="1" type="ORF">BOTBODRAFT_244611</name>
</gene>
<proteinExistence type="predicted"/>
<evidence type="ECO:0000313" key="1">
    <source>
        <dbReference type="EMBL" id="KDQ06664.1"/>
    </source>
</evidence>